<evidence type="ECO:0000313" key="1">
    <source>
        <dbReference type="EMBL" id="KAJ3578453.1"/>
    </source>
</evidence>
<gene>
    <name evidence="1" type="ORF">NPX13_g2108</name>
</gene>
<dbReference type="Proteomes" id="UP001148614">
    <property type="component" value="Unassembled WGS sequence"/>
</dbReference>
<dbReference type="AlphaFoldDB" id="A0A9W8TPH0"/>
<dbReference type="EMBL" id="JANPWZ010000212">
    <property type="protein sequence ID" value="KAJ3578453.1"/>
    <property type="molecule type" value="Genomic_DNA"/>
</dbReference>
<evidence type="ECO:0000313" key="2">
    <source>
        <dbReference type="Proteomes" id="UP001148614"/>
    </source>
</evidence>
<proteinExistence type="predicted"/>
<reference evidence="1" key="1">
    <citation type="submission" date="2022-07" db="EMBL/GenBank/DDBJ databases">
        <title>Genome Sequence of Xylaria arbuscula.</title>
        <authorList>
            <person name="Buettner E."/>
        </authorList>
    </citation>
    <scope>NUCLEOTIDE SEQUENCE</scope>
    <source>
        <strain evidence="1">VT107</strain>
    </source>
</reference>
<keyword evidence="2" id="KW-1185">Reference proteome</keyword>
<comment type="caution">
    <text evidence="1">The sequence shown here is derived from an EMBL/GenBank/DDBJ whole genome shotgun (WGS) entry which is preliminary data.</text>
</comment>
<dbReference type="VEuPathDB" id="FungiDB:F4678DRAFT_435945"/>
<accession>A0A9W8TPH0</accession>
<organism evidence="1 2">
    <name type="scientific">Xylaria arbuscula</name>
    <dbReference type="NCBI Taxonomy" id="114810"/>
    <lineage>
        <taxon>Eukaryota</taxon>
        <taxon>Fungi</taxon>
        <taxon>Dikarya</taxon>
        <taxon>Ascomycota</taxon>
        <taxon>Pezizomycotina</taxon>
        <taxon>Sordariomycetes</taxon>
        <taxon>Xylariomycetidae</taxon>
        <taxon>Xylariales</taxon>
        <taxon>Xylariaceae</taxon>
        <taxon>Xylaria</taxon>
    </lineage>
</organism>
<protein>
    <submittedName>
        <fullName evidence="1">Uncharacterized protein</fullName>
    </submittedName>
</protein>
<sequence length="459" mass="51764">MFHDEMPTLTPALRYLSEDEIDYRTDEEIEKLISSYRPIQHEKNCWTFWHSGFKNMPRWCKRNVVGWARRLGPEWDVRCTDMVEGSPNHALNFVDAEYLPDCFLRKNMTGNTPAQHASDMIRLPLVYLACGWTAVQCCFATLTTLFGTCSKIPSARTKCSLSISTTGTTKDRSSMGSLVHVEGIPSLGAGGEYSSSYGRIAQIVSAYVSYHPLIRHLGLIDGANADRIGIGGPKGNSAHIMVDYLAQDYCFERVRLVVDEADEWDGPAYYRKHVCFLDAEREYFKYAALMPTELHVRLMSLPFKPELTRESEEEDRFGRVPGAAALAADPNPDEISLQQAARDWLTNISSNCLAVKFSGGYWWPGSGWAMPLAVTWVLPEHEDDDIMPGTWAEWFRYASTDLQQTRKVPVYGNYCSDLSHSKVPGFLQAEAERVLHAGLLEPALESDGWDFIPQFEAKL</sequence>
<name>A0A9W8TPH0_9PEZI</name>